<evidence type="ECO:0000256" key="6">
    <source>
        <dbReference type="ARBA" id="ARBA00022741"/>
    </source>
</evidence>
<dbReference type="InterPro" id="IPR000719">
    <property type="entry name" value="Prot_kinase_dom"/>
</dbReference>
<feature type="region of interest" description="Disordered" evidence="14">
    <location>
        <begin position="1257"/>
        <end position="1335"/>
    </location>
</feature>
<feature type="compositionally biased region" description="Low complexity" evidence="14">
    <location>
        <begin position="421"/>
        <end position="434"/>
    </location>
</feature>
<evidence type="ECO:0000256" key="4">
    <source>
        <dbReference type="ARBA" id="ARBA00022679"/>
    </source>
</evidence>
<dbReference type="Pfam" id="PF00017">
    <property type="entry name" value="SH2"/>
    <property type="match status" value="1"/>
</dbReference>
<evidence type="ECO:0000256" key="3">
    <source>
        <dbReference type="ARBA" id="ARBA00022553"/>
    </source>
</evidence>
<evidence type="ECO:0000256" key="7">
    <source>
        <dbReference type="ARBA" id="ARBA00022777"/>
    </source>
</evidence>
<dbReference type="InterPro" id="IPR008266">
    <property type="entry name" value="Tyr_kinase_AS"/>
</dbReference>
<dbReference type="EMBL" id="HBUF01666813">
    <property type="protein sequence ID" value="CAG6789767.1"/>
    <property type="molecule type" value="Transcribed_RNA"/>
</dbReference>
<feature type="region of interest" description="Disordered" evidence="14">
    <location>
        <begin position="420"/>
        <end position="439"/>
    </location>
</feature>
<dbReference type="PROSITE" id="PS50011">
    <property type="entry name" value="PROTEIN_KINASE_DOM"/>
    <property type="match status" value="1"/>
</dbReference>
<feature type="region of interest" description="Disordered" evidence="14">
    <location>
        <begin position="1051"/>
        <end position="1082"/>
    </location>
</feature>
<dbReference type="Pfam" id="PF07714">
    <property type="entry name" value="PK_Tyr_Ser-Thr"/>
    <property type="match status" value="1"/>
</dbReference>
<dbReference type="SUPFAM" id="SSF55550">
    <property type="entry name" value="SH2 domain"/>
    <property type="match status" value="1"/>
</dbReference>
<name>A0A8D9BV17_9HEMI</name>
<feature type="region of interest" description="Disordered" evidence="14">
    <location>
        <begin position="826"/>
        <end position="864"/>
    </location>
</feature>
<keyword evidence="3" id="KW-0597">Phosphoprotein</keyword>
<dbReference type="GO" id="GO:0007424">
    <property type="term" value="P:open tracheal system development"/>
    <property type="evidence" value="ECO:0007669"/>
    <property type="project" value="UniProtKB-ARBA"/>
</dbReference>
<feature type="compositionally biased region" description="Polar residues" evidence="14">
    <location>
        <begin position="1318"/>
        <end position="1332"/>
    </location>
</feature>
<dbReference type="Gene3D" id="1.10.510.10">
    <property type="entry name" value="Transferase(Phosphotransferase) domain 1"/>
    <property type="match status" value="1"/>
</dbReference>
<feature type="binding site" evidence="13">
    <location>
        <position position="1584"/>
    </location>
    <ligand>
        <name>ATP</name>
        <dbReference type="ChEBI" id="CHEBI:30616"/>
    </ligand>
</feature>
<feature type="domain" description="SH2" evidence="15">
    <location>
        <begin position="1438"/>
        <end position="1530"/>
    </location>
</feature>
<evidence type="ECO:0000256" key="14">
    <source>
        <dbReference type="SAM" id="MobiDB-lite"/>
    </source>
</evidence>
<organism evidence="17">
    <name type="scientific">Cacopsylla melanoneura</name>
    <dbReference type="NCBI Taxonomy" id="428564"/>
    <lineage>
        <taxon>Eukaryota</taxon>
        <taxon>Metazoa</taxon>
        <taxon>Ecdysozoa</taxon>
        <taxon>Arthropoda</taxon>
        <taxon>Hexapoda</taxon>
        <taxon>Insecta</taxon>
        <taxon>Pterygota</taxon>
        <taxon>Neoptera</taxon>
        <taxon>Paraneoptera</taxon>
        <taxon>Hemiptera</taxon>
        <taxon>Sternorrhyncha</taxon>
        <taxon>Psylloidea</taxon>
        <taxon>Psyllidae</taxon>
        <taxon>Psyllinae</taxon>
        <taxon>Cacopsylla</taxon>
    </lineage>
</organism>
<dbReference type="SMART" id="SM00219">
    <property type="entry name" value="TyrKc"/>
    <property type="match status" value="1"/>
</dbReference>
<keyword evidence="9 12" id="KW-0727">SH2 domain</keyword>
<keyword evidence="7 17" id="KW-0418">Kinase</keyword>
<feature type="domain" description="Protein kinase" evidence="16">
    <location>
        <begin position="1556"/>
        <end position="1813"/>
    </location>
</feature>
<feature type="region of interest" description="Disordered" evidence="14">
    <location>
        <begin position="949"/>
        <end position="976"/>
    </location>
</feature>
<keyword evidence="4" id="KW-0808">Transferase</keyword>
<dbReference type="InterPro" id="IPR050198">
    <property type="entry name" value="Non-receptor_tyrosine_kinases"/>
</dbReference>
<feature type="region of interest" description="Disordered" evidence="14">
    <location>
        <begin position="1129"/>
        <end position="1170"/>
    </location>
</feature>
<feature type="compositionally biased region" description="Basic and acidic residues" evidence="14">
    <location>
        <begin position="1258"/>
        <end position="1284"/>
    </location>
</feature>
<evidence type="ECO:0000256" key="1">
    <source>
        <dbReference type="ARBA" id="ARBA00011903"/>
    </source>
</evidence>
<evidence type="ECO:0000256" key="8">
    <source>
        <dbReference type="ARBA" id="ARBA00022840"/>
    </source>
</evidence>
<dbReference type="InterPro" id="IPR020635">
    <property type="entry name" value="Tyr_kinase_cat_dom"/>
</dbReference>
<keyword evidence="5" id="KW-0519">Myristate</keyword>
<dbReference type="FunFam" id="3.30.505.10:FF:000044">
    <property type="entry name" value="Tyrosine-protein kinase"/>
    <property type="match status" value="1"/>
</dbReference>
<feature type="compositionally biased region" description="Polar residues" evidence="14">
    <location>
        <begin position="963"/>
        <end position="974"/>
    </location>
</feature>
<evidence type="ECO:0000256" key="10">
    <source>
        <dbReference type="ARBA" id="ARBA00023137"/>
    </source>
</evidence>
<dbReference type="InterPro" id="IPR000980">
    <property type="entry name" value="SH2"/>
</dbReference>
<evidence type="ECO:0000259" key="15">
    <source>
        <dbReference type="PROSITE" id="PS50001"/>
    </source>
</evidence>
<dbReference type="PANTHER" id="PTHR24418">
    <property type="entry name" value="TYROSINE-PROTEIN KINASE"/>
    <property type="match status" value="1"/>
</dbReference>
<dbReference type="CDD" id="cd05068">
    <property type="entry name" value="PTKc_Frk_like"/>
    <property type="match status" value="1"/>
</dbReference>
<dbReference type="Gene3D" id="3.30.505.10">
    <property type="entry name" value="SH2 domain"/>
    <property type="match status" value="1"/>
</dbReference>
<evidence type="ECO:0000256" key="2">
    <source>
        <dbReference type="ARBA" id="ARBA00022443"/>
    </source>
</evidence>
<evidence type="ECO:0000259" key="16">
    <source>
        <dbReference type="PROSITE" id="PS50011"/>
    </source>
</evidence>
<keyword evidence="5" id="KW-0449">Lipoprotein</keyword>
<dbReference type="Gene3D" id="3.30.200.20">
    <property type="entry name" value="Phosphorylase Kinase, domain 1"/>
    <property type="match status" value="1"/>
</dbReference>
<feature type="compositionally biased region" description="Polar residues" evidence="14">
    <location>
        <begin position="1052"/>
        <end position="1075"/>
    </location>
</feature>
<dbReference type="PRINTS" id="PR00109">
    <property type="entry name" value="TYRKINASE"/>
</dbReference>
<dbReference type="GO" id="GO:0007435">
    <property type="term" value="P:salivary gland morphogenesis"/>
    <property type="evidence" value="ECO:0007669"/>
    <property type="project" value="UniProtKB-ARBA"/>
</dbReference>
<feature type="compositionally biased region" description="Basic and acidic residues" evidence="14">
    <location>
        <begin position="826"/>
        <end position="846"/>
    </location>
</feature>
<comment type="catalytic activity">
    <reaction evidence="11">
        <text>L-tyrosyl-[protein] + ATP = O-phospho-L-tyrosyl-[protein] + ADP + H(+)</text>
        <dbReference type="Rhea" id="RHEA:10596"/>
        <dbReference type="Rhea" id="RHEA-COMP:10136"/>
        <dbReference type="Rhea" id="RHEA-COMP:20101"/>
        <dbReference type="ChEBI" id="CHEBI:15378"/>
        <dbReference type="ChEBI" id="CHEBI:30616"/>
        <dbReference type="ChEBI" id="CHEBI:46858"/>
        <dbReference type="ChEBI" id="CHEBI:61978"/>
        <dbReference type="ChEBI" id="CHEBI:456216"/>
        <dbReference type="EC" id="2.7.10.2"/>
    </reaction>
</comment>
<dbReference type="SUPFAM" id="SSF56112">
    <property type="entry name" value="Protein kinase-like (PK-like)"/>
    <property type="match status" value="1"/>
</dbReference>
<feature type="region of interest" description="Disordered" evidence="14">
    <location>
        <begin position="685"/>
        <end position="705"/>
    </location>
</feature>
<dbReference type="PRINTS" id="PR00401">
    <property type="entry name" value="SH2DOMAIN"/>
</dbReference>
<evidence type="ECO:0000313" key="17">
    <source>
        <dbReference type="EMBL" id="CAG6789774.1"/>
    </source>
</evidence>
<keyword evidence="8 13" id="KW-0067">ATP-binding</keyword>
<keyword evidence="2" id="KW-0728">SH3 domain</keyword>
<dbReference type="EMBL" id="HBUF01666814">
    <property type="protein sequence ID" value="CAG6789774.1"/>
    <property type="molecule type" value="Transcribed_RNA"/>
</dbReference>
<dbReference type="GO" id="GO:0005524">
    <property type="term" value="F:ATP binding"/>
    <property type="evidence" value="ECO:0007669"/>
    <property type="project" value="UniProtKB-UniRule"/>
</dbReference>
<dbReference type="InterPro" id="IPR001245">
    <property type="entry name" value="Ser-Thr/Tyr_kinase_cat_dom"/>
</dbReference>
<dbReference type="SMART" id="SM00252">
    <property type="entry name" value="SH2"/>
    <property type="match status" value="1"/>
</dbReference>
<evidence type="ECO:0000256" key="5">
    <source>
        <dbReference type="ARBA" id="ARBA00022707"/>
    </source>
</evidence>
<protein>
    <recommendedName>
        <fullName evidence="1">non-specific protein-tyrosine kinase</fullName>
        <ecNumber evidence="1">2.7.10.2</ecNumber>
    </recommendedName>
</protein>
<feature type="compositionally biased region" description="Polar residues" evidence="14">
    <location>
        <begin position="1294"/>
        <end position="1304"/>
    </location>
</feature>
<proteinExistence type="predicted"/>
<sequence length="1826" mass="207108">MDKDVHVRPQEHLLTTVNKAPPPCWRLNIAVKLPVEMYNERRNEVDKDPTRVESGGGEAFVKCANGNEIKIDGQSPSAVKPCDSNTNQSTSICDKHKFNCELKINDNNPNQMTVQVVKSNAYSAESAKLLEALTNKEVVKELLVNLIKTYLLGDRSEIFRRYNIVNCGVQNSCCLNVYYDDRPLVKTLPKIIVRQSDCDNLVHTDGAEFNEDKDDKTRLDENLSNQNETRPGPSVDTERSEKMTFCLRFGGDFQKEMENNILITADRNENVDDIGNRCCTACNTEHSRENALKDTPTETTLNDLVDLSNILGKSNQNPLNRSSNDLISTKSNDLVHANSNENVIVKKPITKSQSSPALLKNAFADVIKSKQIKMNLARTRKKSISYLENNWYFLETADKSSVDRENGVVDFTLCFHDENDANNNENNKNNNNNVDDYHDKNKTINDDVIKCLDSDSKCAQLATPEKSYECNPIPQYTTEDPLVKNDFCDNELMQTNSDNSLLIESKPLDVQKYVLKFANVNEINLLQESVAAGLFGGETPVATIPKVIVSEPETLVDKLPGEDKKAKLNKNRMLRDEELYSVLSGGKQSSRQLSQTMKNDRQDNSHEEIYFISNNKFNSLNDLQKTSLASPVAEEREVGGGSQNNLTVKSLPSSFKLSKLIKRYSRKISDTSVFKRSFESLKKVKKLSKHEEGKETELDEDDDADDLNSNDLTYCSSRKSSNSSTNSYLNEFTTHSLPGYLSRDKKNAYNELYEITNQIHQRKSSIESYEEKCEKWRRKLSLQSLFTRSSEKVCSTEALSECDVRRMSNASKKSKKRRRFSVHAVENDDAFRNSNDDEDGRNKDQPEIVLPKNHTDRRHSDISSITFRPRSPFRRFSVQPTITEHLAQSNDHVNETTASEAIIHSSQLLSIRRKLSVQPILEEPHTSSDAERRFSDYSINYGTRTNCSSEVPLNTPPRKYSWQGKNKLSPSVSGQDVRFKDGSCKLSSIMLNPYRRHSPQLMSTQDHNNRILSDITNSDSTHDLNHQADLFDDQSVRVNSRERRHSDISAPRFSQGTKNTNHWSFNTAHPGQSTDVENEVEEDQIRPTIISRRRHSDIVNRYTEYDQPPDLTDLRKIKPTKLPVTRDAKRMGMDSGSQARKTACTSQRRASLNVAPSCSRERTSSVTGEPADQRRFSLNVATHCASLIDGDLNQNITNFINDNTASIEDKVELIGQLRKGFFNVDCLRRLQLSKEQQQYSAENQSCDSLHDIEEDIYSDEKTRGDNDHIETETRERLVKTENKSNNRRNTSRTDATGTGTSNEQIHLKEPAWGEGMQSGAQQPRSISPSPTANDKRRRKFSLNLLLLNSNNNLDNKTNSNTDLAAIGKSGKKLRKFSLNLNFAPSSLSPSSANKKTSTSCSGLSCSSSTEGEGEDILYNIGIINPCDNYVSSKQKFRWYFGKIKRIEAEKKLLLPENDHGAFLIRDSESRKNDYSLSVRDGDTVKHYRIRQLDEGGFFIARRTTFRTLQELVEHYSKDADGLCVNLRKPCVQVEKPVTGGLSHSTRDQWEIDRTSLKFVRKLGSGQFGEVWEGLWNNTTPVAIKTLKMGTMDPKDFLAEAQIMKKLRHSKLIQLYAVCTMEEPIYIITELMKNGSLLEYLQGKGNGKGRNLKLPQLIDMAAHIAAGMAYLESQNYIHRDLAARNVLVTDNNVVKIADFGLARLIKEDEYEARVGARFPIKWTAPEAANYSKFSIKSDVWSFGILLTELVTYGRIPYPGMTNAEVLHQVEHGYRMPCPQGCPPRLYDIMLECWLKDPMKRPTFETLQWKLEDFFTMEGSDYKEASGY</sequence>
<dbReference type="InterPro" id="IPR011009">
    <property type="entry name" value="Kinase-like_dom_sf"/>
</dbReference>
<feature type="region of interest" description="Disordered" evidence="14">
    <location>
        <begin position="205"/>
        <end position="239"/>
    </location>
</feature>
<feature type="region of interest" description="Disordered" evidence="14">
    <location>
        <begin position="583"/>
        <end position="604"/>
    </location>
</feature>
<dbReference type="GO" id="GO:0030036">
    <property type="term" value="P:actin cytoskeleton organization"/>
    <property type="evidence" value="ECO:0007669"/>
    <property type="project" value="UniProtKB-ARBA"/>
</dbReference>
<dbReference type="InterPro" id="IPR017441">
    <property type="entry name" value="Protein_kinase_ATP_BS"/>
</dbReference>
<dbReference type="PROSITE" id="PS50001">
    <property type="entry name" value="SH2"/>
    <property type="match status" value="1"/>
</dbReference>
<evidence type="ECO:0000256" key="9">
    <source>
        <dbReference type="ARBA" id="ARBA00022999"/>
    </source>
</evidence>
<feature type="region of interest" description="Disordered" evidence="14">
    <location>
        <begin position="1386"/>
        <end position="1410"/>
    </location>
</feature>
<dbReference type="FunFam" id="3.30.200.20:FF:000053">
    <property type="entry name" value="Tyrosine-protein kinase"/>
    <property type="match status" value="1"/>
</dbReference>
<dbReference type="EC" id="2.7.10.2" evidence="1"/>
<evidence type="ECO:0000256" key="11">
    <source>
        <dbReference type="ARBA" id="ARBA00051245"/>
    </source>
</evidence>
<dbReference type="PROSITE" id="PS00107">
    <property type="entry name" value="PROTEIN_KINASE_ATP"/>
    <property type="match status" value="1"/>
</dbReference>
<accession>A0A8D9BV17</accession>
<feature type="compositionally biased region" description="Polar residues" evidence="14">
    <location>
        <begin position="1386"/>
        <end position="1395"/>
    </location>
</feature>
<dbReference type="GO" id="GO:0004715">
    <property type="term" value="F:non-membrane spanning protein tyrosine kinase activity"/>
    <property type="evidence" value="ECO:0007669"/>
    <property type="project" value="UniProtKB-EC"/>
</dbReference>
<dbReference type="FunFam" id="1.10.510.10:FF:000553">
    <property type="entry name" value="Tyrosine-protein kinase"/>
    <property type="match status" value="1"/>
</dbReference>
<keyword evidence="10" id="KW-0829">Tyrosine-protein kinase</keyword>
<dbReference type="InterPro" id="IPR036860">
    <property type="entry name" value="SH2_dom_sf"/>
</dbReference>
<evidence type="ECO:0000256" key="12">
    <source>
        <dbReference type="PROSITE-ProRule" id="PRU00191"/>
    </source>
</evidence>
<feature type="compositionally biased region" description="Polar residues" evidence="14">
    <location>
        <begin position="586"/>
        <end position="597"/>
    </location>
</feature>
<feature type="compositionally biased region" description="Polar residues" evidence="14">
    <location>
        <begin position="1135"/>
        <end position="1156"/>
    </location>
</feature>
<dbReference type="GO" id="GO:0002009">
    <property type="term" value="P:morphogenesis of an epithelium"/>
    <property type="evidence" value="ECO:0007669"/>
    <property type="project" value="UniProtKB-ARBA"/>
</dbReference>
<feature type="compositionally biased region" description="Low complexity" evidence="14">
    <location>
        <begin position="1396"/>
        <end position="1410"/>
    </location>
</feature>
<dbReference type="PROSITE" id="PS00109">
    <property type="entry name" value="PROTEIN_KINASE_TYR"/>
    <property type="match status" value="1"/>
</dbReference>
<evidence type="ECO:0000256" key="13">
    <source>
        <dbReference type="PROSITE-ProRule" id="PRU10141"/>
    </source>
</evidence>
<keyword evidence="6 13" id="KW-0547">Nucleotide-binding</keyword>
<reference evidence="17" key="1">
    <citation type="submission" date="2021-05" db="EMBL/GenBank/DDBJ databases">
        <authorList>
            <person name="Alioto T."/>
            <person name="Alioto T."/>
            <person name="Gomez Garrido J."/>
        </authorList>
    </citation>
    <scope>NUCLEOTIDE SEQUENCE</scope>
</reference>